<dbReference type="InterPro" id="IPR019378">
    <property type="entry name" value="GDP-Fuc_O-FucTrfase"/>
</dbReference>
<keyword evidence="13" id="KW-0119">Carbohydrate metabolism</keyword>
<evidence type="ECO:0000256" key="19">
    <source>
        <dbReference type="SAM" id="SignalP"/>
    </source>
</evidence>
<evidence type="ECO:0000256" key="1">
    <source>
        <dbReference type="ARBA" id="ARBA00004240"/>
    </source>
</evidence>
<proteinExistence type="inferred from homology"/>
<comment type="catalytic activity">
    <reaction evidence="18">
        <text>L-seryl-[protein] + GDP-beta-L-fucose = 3-O-(alpha-L-fucosyl)-L-seryl-[protein] + GDP + H(+)</text>
        <dbReference type="Rhea" id="RHEA:63644"/>
        <dbReference type="Rhea" id="RHEA-COMP:9863"/>
        <dbReference type="Rhea" id="RHEA-COMP:17914"/>
        <dbReference type="ChEBI" id="CHEBI:15378"/>
        <dbReference type="ChEBI" id="CHEBI:29999"/>
        <dbReference type="ChEBI" id="CHEBI:57273"/>
        <dbReference type="ChEBI" id="CHEBI:58189"/>
        <dbReference type="ChEBI" id="CHEBI:189632"/>
        <dbReference type="EC" id="2.4.1.221"/>
    </reaction>
    <physiologicalReaction direction="left-to-right" evidence="18">
        <dbReference type="Rhea" id="RHEA:63645"/>
    </physiologicalReaction>
</comment>
<evidence type="ECO:0000256" key="13">
    <source>
        <dbReference type="ARBA" id="ARBA00023277"/>
    </source>
</evidence>
<dbReference type="Proteomes" id="UP001374579">
    <property type="component" value="Unassembled WGS sequence"/>
</dbReference>
<evidence type="ECO:0000256" key="2">
    <source>
        <dbReference type="ARBA" id="ARBA00004555"/>
    </source>
</evidence>
<keyword evidence="9" id="KW-0333">Golgi apparatus</keyword>
<dbReference type="PANTHER" id="PTHR13398">
    <property type="entry name" value="GDP-FUCOSE PROTEIN O-FUCOSYLTRANSFERASE 2"/>
    <property type="match status" value="1"/>
</dbReference>
<dbReference type="GO" id="GO:0005794">
    <property type="term" value="C:Golgi apparatus"/>
    <property type="evidence" value="ECO:0007669"/>
    <property type="project" value="UniProtKB-SubCell"/>
</dbReference>
<feature type="chain" id="PRO_5042869460" description="GDP-fucose protein O-fucosyltransferase 2" evidence="19">
    <location>
        <begin position="24"/>
        <end position="433"/>
    </location>
</feature>
<dbReference type="EC" id="2.4.1.221" evidence="4"/>
<name>A0AAN9ALC5_9CAEN</name>
<evidence type="ECO:0000256" key="10">
    <source>
        <dbReference type="ARBA" id="ARBA00023157"/>
    </source>
</evidence>
<dbReference type="EMBL" id="JBAMIC010002979">
    <property type="protein sequence ID" value="KAK7089096.1"/>
    <property type="molecule type" value="Genomic_DNA"/>
</dbReference>
<keyword evidence="8" id="KW-0256">Endoplasmic reticulum</keyword>
<comment type="catalytic activity">
    <reaction evidence="17">
        <text>L-threonyl-[protein] + GDP-beta-L-fucose = 3-O-(alpha-L-fucosyl)-L-threonyl-[protein] + GDP + H(+)</text>
        <dbReference type="Rhea" id="RHEA:70491"/>
        <dbReference type="Rhea" id="RHEA-COMP:11060"/>
        <dbReference type="Rhea" id="RHEA-COMP:17915"/>
        <dbReference type="ChEBI" id="CHEBI:15378"/>
        <dbReference type="ChEBI" id="CHEBI:30013"/>
        <dbReference type="ChEBI" id="CHEBI:57273"/>
        <dbReference type="ChEBI" id="CHEBI:58189"/>
        <dbReference type="ChEBI" id="CHEBI:189631"/>
        <dbReference type="EC" id="2.4.1.221"/>
    </reaction>
    <physiologicalReaction direction="left-to-right" evidence="17">
        <dbReference type="Rhea" id="RHEA:70492"/>
    </physiologicalReaction>
</comment>
<evidence type="ECO:0000256" key="6">
    <source>
        <dbReference type="ARBA" id="ARBA00022679"/>
    </source>
</evidence>
<keyword evidence="10" id="KW-1015">Disulfide bond</keyword>
<comment type="subcellular location">
    <subcellularLocation>
        <location evidence="1">Endoplasmic reticulum</location>
    </subcellularLocation>
    <subcellularLocation>
        <location evidence="2">Golgi apparatus</location>
    </subcellularLocation>
</comment>
<sequence length="433" mass="51055">MNIVKQFAFISVLHMLHWKVTLSNEGVIDSDLQSKTLNVGEAKAPRYLLYDVNPGEGFNLRRDVYMRVANLVRNLNEDAPWILVLPPWGGLYHWKSRHLDQTRIPWSTFFDLPSLRRFVPVIEFKELLKLMPEPVIDELYYLQNYKEGWTEFEDKMDIRDCIQNPYHFNEDRGLWEGWFFSYGDEVGVRKLTCVSLLGHSALLKPFLLHNTTARTVMTDRAETMLHDRFGDKNYWECRRSMRFSKALRDIGDEFRRKYLDSTDEKDNTVLHEDWTQMKRKHGEAKGGPYVAAHLRRADFLYARPKDVPSLENTAKQLKAVLKKQKLKTLFIATDAPKDELKELKDLLRDYKVYTFEPPKEVLETYKDGGIAIIDQWICAHARYFIGTYESTFSFRIGDEREILGFDPDMTYNRVCGDEDKECEQPSRWTIVYK</sequence>
<dbReference type="CDD" id="cd11298">
    <property type="entry name" value="O-FucT-2"/>
    <property type="match status" value="1"/>
</dbReference>
<dbReference type="PANTHER" id="PTHR13398:SF0">
    <property type="entry name" value="GDP-FUCOSE PROTEIN O-FUCOSYLTRANSFERASE 2"/>
    <property type="match status" value="1"/>
</dbReference>
<evidence type="ECO:0000313" key="21">
    <source>
        <dbReference type="Proteomes" id="UP001374579"/>
    </source>
</evidence>
<comment type="pathway">
    <text evidence="3">Protein modification; protein glycosylation.</text>
</comment>
<evidence type="ECO:0000256" key="8">
    <source>
        <dbReference type="ARBA" id="ARBA00022824"/>
    </source>
</evidence>
<keyword evidence="5" id="KW-0328">Glycosyltransferase</keyword>
<feature type="signal peptide" evidence="19">
    <location>
        <begin position="1"/>
        <end position="23"/>
    </location>
</feature>
<keyword evidence="7 19" id="KW-0732">Signal</keyword>
<evidence type="ECO:0000313" key="20">
    <source>
        <dbReference type="EMBL" id="KAK7089096.1"/>
    </source>
</evidence>
<comment type="caution">
    <text evidence="20">The sequence shown here is derived from an EMBL/GenBank/DDBJ whole genome shotgun (WGS) entry which is preliminary data.</text>
</comment>
<dbReference type="GO" id="GO:0046922">
    <property type="term" value="F:peptide-O-fucosyltransferase activity"/>
    <property type="evidence" value="ECO:0007669"/>
    <property type="project" value="UniProtKB-EC"/>
</dbReference>
<gene>
    <name evidence="20" type="ORF">V1264_024915</name>
</gene>
<dbReference type="InterPro" id="IPR045130">
    <property type="entry name" value="OFUT2-like"/>
</dbReference>
<evidence type="ECO:0000256" key="14">
    <source>
        <dbReference type="ARBA" id="ARBA00025803"/>
    </source>
</evidence>
<keyword evidence="6" id="KW-0808">Transferase</keyword>
<evidence type="ECO:0000256" key="3">
    <source>
        <dbReference type="ARBA" id="ARBA00004922"/>
    </source>
</evidence>
<evidence type="ECO:0000256" key="7">
    <source>
        <dbReference type="ARBA" id="ARBA00022729"/>
    </source>
</evidence>
<dbReference type="GO" id="GO:0005783">
    <property type="term" value="C:endoplasmic reticulum"/>
    <property type="evidence" value="ECO:0007669"/>
    <property type="project" value="UniProtKB-SubCell"/>
</dbReference>
<dbReference type="GO" id="GO:0006004">
    <property type="term" value="P:fucose metabolic process"/>
    <property type="evidence" value="ECO:0007669"/>
    <property type="project" value="UniProtKB-KW"/>
</dbReference>
<protein>
    <recommendedName>
        <fullName evidence="15">GDP-fucose protein O-fucosyltransferase 2</fullName>
        <ecNumber evidence="4">2.4.1.221</ecNumber>
    </recommendedName>
    <alternativeName>
        <fullName evidence="16">Peptide-O-fucosyltransferase 2</fullName>
    </alternativeName>
</protein>
<evidence type="ECO:0000256" key="12">
    <source>
        <dbReference type="ARBA" id="ARBA00023253"/>
    </source>
</evidence>
<organism evidence="20 21">
    <name type="scientific">Littorina saxatilis</name>
    <dbReference type="NCBI Taxonomy" id="31220"/>
    <lineage>
        <taxon>Eukaryota</taxon>
        <taxon>Metazoa</taxon>
        <taxon>Spiralia</taxon>
        <taxon>Lophotrochozoa</taxon>
        <taxon>Mollusca</taxon>
        <taxon>Gastropoda</taxon>
        <taxon>Caenogastropoda</taxon>
        <taxon>Littorinimorpha</taxon>
        <taxon>Littorinoidea</taxon>
        <taxon>Littorinidae</taxon>
        <taxon>Littorina</taxon>
    </lineage>
</organism>
<accession>A0AAN9ALC5</accession>
<evidence type="ECO:0000256" key="4">
    <source>
        <dbReference type="ARBA" id="ARBA00012196"/>
    </source>
</evidence>
<comment type="similarity">
    <text evidence="14">Belongs to the glycosyltransferase 68 family.</text>
</comment>
<evidence type="ECO:0000256" key="9">
    <source>
        <dbReference type="ARBA" id="ARBA00023034"/>
    </source>
</evidence>
<dbReference type="FunFam" id="3.40.50.11350:FF:000002">
    <property type="entry name" value="GDP-fucose protein O-fucosyltransferase 2"/>
    <property type="match status" value="1"/>
</dbReference>
<dbReference type="Gene3D" id="3.40.50.11350">
    <property type="match status" value="1"/>
</dbReference>
<keyword evidence="12" id="KW-0294">Fucose metabolism</keyword>
<dbReference type="Pfam" id="PF10250">
    <property type="entry name" value="O-FucT"/>
    <property type="match status" value="1"/>
</dbReference>
<evidence type="ECO:0000256" key="16">
    <source>
        <dbReference type="ARBA" id="ARBA00033083"/>
    </source>
</evidence>
<reference evidence="20 21" key="1">
    <citation type="submission" date="2024-02" db="EMBL/GenBank/DDBJ databases">
        <title>Chromosome-scale genome assembly of the rough periwinkle Littorina saxatilis.</title>
        <authorList>
            <person name="De Jode A."/>
            <person name="Faria R."/>
            <person name="Formenti G."/>
            <person name="Sims Y."/>
            <person name="Smith T.P."/>
            <person name="Tracey A."/>
            <person name="Wood J.M.D."/>
            <person name="Zagrodzka Z.B."/>
            <person name="Johannesson K."/>
            <person name="Butlin R.K."/>
            <person name="Leder E.H."/>
        </authorList>
    </citation>
    <scope>NUCLEOTIDE SEQUENCE [LARGE SCALE GENOMIC DNA]</scope>
    <source>
        <strain evidence="20">Snail1</strain>
        <tissue evidence="20">Muscle</tissue>
    </source>
</reference>
<dbReference type="Gene3D" id="3.40.50.11340">
    <property type="match status" value="1"/>
</dbReference>
<keyword evidence="11" id="KW-0325">Glycoprotein</keyword>
<evidence type="ECO:0000256" key="18">
    <source>
        <dbReference type="ARBA" id="ARBA00048647"/>
    </source>
</evidence>
<evidence type="ECO:0000256" key="17">
    <source>
        <dbReference type="ARBA" id="ARBA00047273"/>
    </source>
</evidence>
<keyword evidence="21" id="KW-1185">Reference proteome</keyword>
<evidence type="ECO:0000256" key="5">
    <source>
        <dbReference type="ARBA" id="ARBA00022676"/>
    </source>
</evidence>
<dbReference type="AlphaFoldDB" id="A0AAN9ALC5"/>
<evidence type="ECO:0000256" key="15">
    <source>
        <dbReference type="ARBA" id="ARBA00026232"/>
    </source>
</evidence>
<evidence type="ECO:0000256" key="11">
    <source>
        <dbReference type="ARBA" id="ARBA00023180"/>
    </source>
</evidence>